<dbReference type="InterPro" id="IPR040572">
    <property type="entry name" value="TackOD1"/>
</dbReference>
<protein>
    <recommendedName>
        <fullName evidence="1">Thaumarchaeal output domain-containing protein</fullName>
    </recommendedName>
</protein>
<gene>
    <name evidence="2" type="ORF">METZ01_LOCUS132926</name>
</gene>
<evidence type="ECO:0000259" key="1">
    <source>
        <dbReference type="Pfam" id="PF18551"/>
    </source>
</evidence>
<reference evidence="2" key="1">
    <citation type="submission" date="2018-05" db="EMBL/GenBank/DDBJ databases">
        <authorList>
            <person name="Lanie J.A."/>
            <person name="Ng W.-L."/>
            <person name="Kazmierczak K.M."/>
            <person name="Andrzejewski T.M."/>
            <person name="Davidsen T.M."/>
            <person name="Wayne K.J."/>
            <person name="Tettelin H."/>
            <person name="Glass J.I."/>
            <person name="Rusch D."/>
            <person name="Podicherti R."/>
            <person name="Tsui H.-C.T."/>
            <person name="Winkler M.E."/>
        </authorList>
    </citation>
    <scope>NUCLEOTIDE SEQUENCE</scope>
</reference>
<dbReference type="EMBL" id="UINC01018973">
    <property type="protein sequence ID" value="SVA80072.1"/>
    <property type="molecule type" value="Genomic_DNA"/>
</dbReference>
<sequence>MSEIITNTGNSLSRSEVRLCIGQPALETWHPNFTIVESVEEVLSLNSPVPMLVIALAPEQQDEILIDLRSQPITALSLIFVVEDSLLSPYLANGVFDEGFQNHLDNYLNRLQMGKLYDHGNQEFLLLSYLWLHEDCQLSPMKMAKEPCLYHYPLLSSWDMNPMDSFIWLTKLCDKGWLETVELTNRVRYSPCCQSGHLNYIDLCPQCQSIDIQLQSSLHCFNCGHVAPQEDFRKTSSLSCPNCLQSLRHIGVDYDRPIETQRCNSCNSLFIDAEVQASCLDCDTLHSLSSLLIRNLHRYKLSLAGRLLVHQGAISNLFANQAGNQMSFTQFCWLIDWQNKLAKRHGQIHSILAVKLLNIEQLSRENCDFSQLETLQERISTIIRTTDACSQYTEEGLLLFLPFTDQEQLKTVYEKFYQLKGLDSLPIEFNIRAITLPDDMGENVKDWLMDKLAAAESL</sequence>
<feature type="domain" description="Thaumarchaeal output" evidence="1">
    <location>
        <begin position="121"/>
        <end position="301"/>
    </location>
</feature>
<dbReference type="Pfam" id="PF18551">
    <property type="entry name" value="TackOD1"/>
    <property type="match status" value="1"/>
</dbReference>
<organism evidence="2">
    <name type="scientific">marine metagenome</name>
    <dbReference type="NCBI Taxonomy" id="408172"/>
    <lineage>
        <taxon>unclassified sequences</taxon>
        <taxon>metagenomes</taxon>
        <taxon>ecological metagenomes</taxon>
    </lineage>
</organism>
<evidence type="ECO:0000313" key="2">
    <source>
        <dbReference type="EMBL" id="SVA80072.1"/>
    </source>
</evidence>
<name>A0A381YTY1_9ZZZZ</name>
<dbReference type="AlphaFoldDB" id="A0A381YTY1"/>
<accession>A0A381YTY1</accession>
<proteinExistence type="predicted"/>